<dbReference type="GO" id="GO:0015631">
    <property type="term" value="F:tubulin binding"/>
    <property type="evidence" value="ECO:0007669"/>
    <property type="project" value="TreeGrafter"/>
</dbReference>
<sequence>MDPSPQIPTITTVNDYNTICLIRKSFGDKGESFPEDISNNLRIYTAKDPLGLRPTADNVFAIYQYLGEENEILNNIELDTIRQHGDFLYSKSTMLKDKSEFMREMIKLRSCDIFSRIYYPDKLRYGLIEKCDLYPDDLRQFLDFRFNSSFHECEKCFSTKQFKGRAPQIKQLNSFVHKTQKKNAFGLIFEPSKIIFKNFEQNQQYKQTVKIKNTSATMQKVSVKTYPKSPVFKILIDESQRIAPGMYTSFTIKFTPQFSTYLKDKVLFVSRKGEIIELTIKCYKEPPKLWAYINKSSSFPINENIRGSRPFSMQRQLAINDTIDCGTCFATDYTLISLILLNRGNKAKFFWLSEEDFYFQDINTLSNNNEYYKDCFWIYPTYFEMFPNEICEINIIFQPLYCGVYTETLYLMCDNNLYTQVELVGDAVCFNKNLIGVKIPCYVDELEKKDGHCIFMGHLVYDEISQFTLSILNKSAMFLKFELRLDIKDEKFSMYEWFKISNEPPSHLTPYSATDILFEAHSPSDILQGYYNAKLRIFINNIPIASLEANEIFLVNTHKQELKSIAENVQKVDVLIAEMEIACCINSIGKPNIEESLIECEKCGKVNCLCEACKENLIMADLEFNQPLMEFGILPIGTDIEKDFFIINRGEKDANWTMIELKYNLDYPPHVEILKEKNLSCTNGTLQPHKKQRLNYTIIKKNPARYVSILVLCLVQDNVPTINNPSKWNFIAQDICVITYEVIHMDIAFKTQSKQAILCPLQLLYTEVPTEVSFRLKNYSLIPGCFYFLKPIGQDANKISIEYLPELGELKANGSKKIALRLTCKEVGILEDIFIPCFIGKNQEPIRLRLLCVVDCVHVFFYLPSKNNEYQKILWPPKMVYEHDMTWSDHCFCEESSSVPLKIIQSDSEMKLEEQSNDTLKNISRSSINTDTDDILETLESVDSDIFLQDYVMEVKGVKTKEPRKFTIFFENVTKKSAKYSVQTTNYLAKEWKNCPGPKHIKAEDFWEPMIDHSGIVIQPETESSYMKANELVTVDIWIYAKTWGIYVDEIIIDIKDIIPFSFSLIIEVTGCPLELPFGIGAITQYPTIRFGSVTSASEDILREVILKNVSSVDVSISWHIYHYPNGEEFNCNTPFNFVLDMTPKEDFFKLSFTDRFFGIEAIQFIEVQPSKLEITSDNQTKLLIVFKPKLVRTTGNPIKCFILGQIFTNDIDTIKSSYFYRKPSTVIIEVTATVEEPRLLVEIEDNLLSVFANDVVFGTQKDFSIKCIIRNPTLSQITAKIDASDTFFCENDIELGPRQCKEIRLTCNLTYEKILRWANIVYESEKEIHPSQNQSTEVINLGLMSDPFLPKASISDAQVVDKVNKILTFHKKIYISYPHGNTETMPIKLMLNYPNISVKPLHIKFGYILVGNTQKTTIIISNLTACPVKFEIFKSCCTHELVVTPSFGEIGKSTGTNKSFQHVTVYFTPTQCKMFHESIRIATNIPQYFVDISVKGAASFNEKFDIQ</sequence>
<proteinExistence type="predicted"/>
<name>A0A9N9MIT0_9CUCU</name>
<dbReference type="Proteomes" id="UP001152799">
    <property type="component" value="Chromosome 14"/>
</dbReference>
<dbReference type="GO" id="GO:0008285">
    <property type="term" value="P:negative regulation of cell population proliferation"/>
    <property type="evidence" value="ECO:0007669"/>
    <property type="project" value="InterPro"/>
</dbReference>
<dbReference type="OrthoDB" id="2115465at2759"/>
<dbReference type="PANTHER" id="PTHR46348:SF1">
    <property type="entry name" value="DELETED IN LUNG AND ESOPHAGEAL CANCER PROTEIN 1"/>
    <property type="match status" value="1"/>
</dbReference>
<dbReference type="Pfam" id="PF24771">
    <property type="entry name" value="Ig_CFAP74_1st"/>
    <property type="match status" value="1"/>
</dbReference>
<dbReference type="Gene3D" id="2.60.40.10">
    <property type="entry name" value="Immunoglobulins"/>
    <property type="match status" value="3"/>
</dbReference>
<gene>
    <name evidence="2" type="ORF">CEUTPL_LOCUS4320</name>
</gene>
<protein>
    <recommendedName>
        <fullName evidence="1">CFAP65 eight Ig-like domain-containing protein</fullName>
    </recommendedName>
</protein>
<evidence type="ECO:0000259" key="1">
    <source>
        <dbReference type="Pfam" id="PF25248"/>
    </source>
</evidence>
<keyword evidence="3" id="KW-1185">Reference proteome</keyword>
<dbReference type="InterPro" id="IPR013783">
    <property type="entry name" value="Ig-like_fold"/>
</dbReference>
<dbReference type="Pfam" id="PF25248">
    <property type="entry name" value="Ig_CFAP65_8th"/>
    <property type="match status" value="1"/>
</dbReference>
<feature type="domain" description="CFAP65 eight Ig-like" evidence="1">
    <location>
        <begin position="1396"/>
        <end position="1488"/>
    </location>
</feature>
<dbReference type="InterPro" id="IPR033304">
    <property type="entry name" value="DLEC1"/>
</dbReference>
<dbReference type="GO" id="GO:0005929">
    <property type="term" value="C:cilium"/>
    <property type="evidence" value="ECO:0007669"/>
    <property type="project" value="TreeGrafter"/>
</dbReference>
<dbReference type="EMBL" id="OU892290">
    <property type="protein sequence ID" value="CAG9763662.1"/>
    <property type="molecule type" value="Genomic_DNA"/>
</dbReference>
<organism evidence="2 3">
    <name type="scientific">Ceutorhynchus assimilis</name>
    <name type="common">cabbage seed weevil</name>
    <dbReference type="NCBI Taxonomy" id="467358"/>
    <lineage>
        <taxon>Eukaryota</taxon>
        <taxon>Metazoa</taxon>
        <taxon>Ecdysozoa</taxon>
        <taxon>Arthropoda</taxon>
        <taxon>Hexapoda</taxon>
        <taxon>Insecta</taxon>
        <taxon>Pterygota</taxon>
        <taxon>Neoptera</taxon>
        <taxon>Endopterygota</taxon>
        <taxon>Coleoptera</taxon>
        <taxon>Polyphaga</taxon>
        <taxon>Cucujiformia</taxon>
        <taxon>Curculionidae</taxon>
        <taxon>Ceutorhynchinae</taxon>
        <taxon>Ceutorhynchus</taxon>
    </lineage>
</organism>
<dbReference type="Pfam" id="PF23316">
    <property type="entry name" value="Ig_DLEC1_6th"/>
    <property type="match status" value="1"/>
</dbReference>
<evidence type="ECO:0000313" key="3">
    <source>
        <dbReference type="Proteomes" id="UP001152799"/>
    </source>
</evidence>
<accession>A0A9N9MIT0</accession>
<dbReference type="PANTHER" id="PTHR46348">
    <property type="entry name" value="DELETED IN LUNG AND ESOPHAGEAL CANCER PROTEIN 1"/>
    <property type="match status" value="1"/>
</dbReference>
<reference evidence="2" key="1">
    <citation type="submission" date="2022-01" db="EMBL/GenBank/DDBJ databases">
        <authorList>
            <person name="King R."/>
        </authorList>
    </citation>
    <scope>NUCLEOTIDE SEQUENCE</scope>
</reference>
<evidence type="ECO:0000313" key="2">
    <source>
        <dbReference type="EMBL" id="CAG9763662.1"/>
    </source>
</evidence>
<dbReference type="InterPro" id="IPR057467">
    <property type="entry name" value="Ig_CFAP65_8th"/>
</dbReference>
<dbReference type="GO" id="GO:0005737">
    <property type="term" value="C:cytoplasm"/>
    <property type="evidence" value="ECO:0007669"/>
    <property type="project" value="TreeGrafter"/>
</dbReference>